<proteinExistence type="predicted"/>
<organism evidence="1 2">
    <name type="scientific">Azospirillum argentinense</name>
    <dbReference type="NCBI Taxonomy" id="2970906"/>
    <lineage>
        <taxon>Bacteria</taxon>
        <taxon>Pseudomonadati</taxon>
        <taxon>Pseudomonadota</taxon>
        <taxon>Alphaproteobacteria</taxon>
        <taxon>Rhodospirillales</taxon>
        <taxon>Azospirillaceae</taxon>
        <taxon>Azospirillum</taxon>
    </lineage>
</organism>
<dbReference type="EMBL" id="CP032322">
    <property type="protein sequence ID" value="QCN96670.1"/>
    <property type="molecule type" value="Genomic_DNA"/>
</dbReference>
<evidence type="ECO:0000313" key="1">
    <source>
        <dbReference type="EMBL" id="QCN96670.1"/>
    </source>
</evidence>
<gene>
    <name evidence="1" type="ORF">D3093_15120</name>
</gene>
<dbReference type="Proteomes" id="UP000298595">
    <property type="component" value="Plasmid p1"/>
</dbReference>
<reference evidence="1 2" key="1">
    <citation type="submission" date="2018-09" db="EMBL/GenBank/DDBJ databases">
        <title>Whole genome based analysis of evolution and adaptive divergence in Indian and Brazilian strains of Azospirillum brasilense.</title>
        <authorList>
            <person name="Singh C."/>
            <person name="Tripathi A.K."/>
        </authorList>
    </citation>
    <scope>NUCLEOTIDE SEQUENCE [LARGE SCALE GENOMIC DNA]</scope>
    <source>
        <strain evidence="1 2">MTCC4035</strain>
        <plasmid evidence="1 2">p1</plasmid>
    </source>
</reference>
<evidence type="ECO:0000313" key="2">
    <source>
        <dbReference type="Proteomes" id="UP000298595"/>
    </source>
</evidence>
<dbReference type="RefSeq" id="WP_137116159.1">
    <property type="nucleotide sequence ID" value="NZ_CP032322.1"/>
</dbReference>
<dbReference type="KEGG" id="aare:D3093_15120"/>
<keyword evidence="1" id="KW-0614">Plasmid</keyword>
<protein>
    <submittedName>
        <fullName evidence="1">Uncharacterized protein</fullName>
    </submittedName>
</protein>
<sequence length="185" mass="20047">MRDLTAGMAAAVTAPVIAPIMLAEALFDSGPVRLWSGYGELSWAGLTWYGTGHLLSVSAIAETQELRATGATFALSGIPSNMVGLALREPYQGRPVRLLFGALDVGSGAIIGDPYEVFGGRCDVMEITEGGDTATIEVAVESRLIDLERTRERRYEHEDQQTEYPGDRGLEYVPAIQNQSIKWGR</sequence>
<name>A0A4D8PHB6_9PROT</name>
<accession>A0A4D8PHB6</accession>
<geneLocation type="plasmid" evidence="1 2">
    <name>p1</name>
</geneLocation>
<dbReference type="AlphaFoldDB" id="A0A4D8PHB6"/>